<organism evidence="2">
    <name type="scientific">mine drainage metagenome</name>
    <dbReference type="NCBI Taxonomy" id="410659"/>
    <lineage>
        <taxon>unclassified sequences</taxon>
        <taxon>metagenomes</taxon>
        <taxon>ecological metagenomes</taxon>
    </lineage>
</organism>
<name>A0A1J5SSP7_9ZZZZ</name>
<keyword evidence="1" id="KW-1133">Transmembrane helix</keyword>
<dbReference type="AlphaFoldDB" id="A0A1J5SSP7"/>
<gene>
    <name evidence="2" type="ORF">GALL_109520</name>
</gene>
<evidence type="ECO:0000256" key="1">
    <source>
        <dbReference type="SAM" id="Phobius"/>
    </source>
</evidence>
<evidence type="ECO:0000313" key="2">
    <source>
        <dbReference type="EMBL" id="OIR07045.1"/>
    </source>
</evidence>
<proteinExistence type="predicted"/>
<feature type="transmembrane region" description="Helical" evidence="1">
    <location>
        <begin position="21"/>
        <end position="42"/>
    </location>
</feature>
<keyword evidence="1" id="KW-0812">Transmembrane</keyword>
<accession>A0A1J5SSP7</accession>
<dbReference type="EMBL" id="MLJW01000040">
    <property type="protein sequence ID" value="OIR07045.1"/>
    <property type="molecule type" value="Genomic_DNA"/>
</dbReference>
<protein>
    <submittedName>
        <fullName evidence="2">Uncharacterized protein</fullName>
    </submittedName>
</protein>
<comment type="caution">
    <text evidence="2">The sequence shown here is derived from an EMBL/GenBank/DDBJ whole genome shotgun (WGS) entry which is preliminary data.</text>
</comment>
<keyword evidence="1" id="KW-0472">Membrane</keyword>
<sequence length="228" mass="25777">MRIKAIFVEMLKHFVSNQNNYLKGFLLSLLIIVCCTSCFKNLTKLTVIYENNFDDYNLKGIKIHDYYGPVSDIKIQTYNGNPVLGRFNSSGIELSLTDLPQHTAMSIEFDLYIHDIWKNDLWKYSFDGADQLLTGFSNDSTIQQSYPHWLGNGSSLYPATSGAYTNNLPGACILSGNPHGTSLYKIARTFLHTNSTFDFACSDAGDYFNLPCNRSWSMDNLKITLINN</sequence>
<reference evidence="2" key="1">
    <citation type="submission" date="2016-10" db="EMBL/GenBank/DDBJ databases">
        <title>Sequence of Gallionella enrichment culture.</title>
        <authorList>
            <person name="Poehlein A."/>
            <person name="Muehling M."/>
            <person name="Daniel R."/>
        </authorList>
    </citation>
    <scope>NUCLEOTIDE SEQUENCE</scope>
</reference>